<feature type="non-terminal residue" evidence="1">
    <location>
        <position position="214"/>
    </location>
</feature>
<gene>
    <name evidence="1" type="ORF">S06H3_26279</name>
</gene>
<reference evidence="1" key="1">
    <citation type="journal article" date="2014" name="Front. Microbiol.">
        <title>High frequency of phylogenetically diverse reductive dehalogenase-homologous genes in deep subseafloor sedimentary metagenomes.</title>
        <authorList>
            <person name="Kawai M."/>
            <person name="Futagami T."/>
            <person name="Toyoda A."/>
            <person name="Takaki Y."/>
            <person name="Nishi S."/>
            <person name="Hori S."/>
            <person name="Arai W."/>
            <person name="Tsubouchi T."/>
            <person name="Morono Y."/>
            <person name="Uchiyama I."/>
            <person name="Ito T."/>
            <person name="Fujiyama A."/>
            <person name="Inagaki F."/>
            <person name="Takami H."/>
        </authorList>
    </citation>
    <scope>NUCLEOTIDE SEQUENCE</scope>
    <source>
        <strain evidence="1">Expedition CK06-06</strain>
    </source>
</reference>
<dbReference type="InterPro" id="IPR029063">
    <property type="entry name" value="SAM-dependent_MTases_sf"/>
</dbReference>
<organism evidence="1">
    <name type="scientific">marine sediment metagenome</name>
    <dbReference type="NCBI Taxonomy" id="412755"/>
    <lineage>
        <taxon>unclassified sequences</taxon>
        <taxon>metagenomes</taxon>
        <taxon>ecological metagenomes</taxon>
    </lineage>
</organism>
<dbReference type="EMBL" id="BARV01015179">
    <property type="protein sequence ID" value="GAI27770.1"/>
    <property type="molecule type" value="Genomic_DNA"/>
</dbReference>
<evidence type="ECO:0008006" key="2">
    <source>
        <dbReference type="Google" id="ProtNLM"/>
    </source>
</evidence>
<dbReference type="AlphaFoldDB" id="X1NLT2"/>
<evidence type="ECO:0000313" key="1">
    <source>
        <dbReference type="EMBL" id="GAI27770.1"/>
    </source>
</evidence>
<proteinExistence type="predicted"/>
<dbReference type="Gene3D" id="3.40.50.150">
    <property type="entry name" value="Vaccinia Virus protein VP39"/>
    <property type="match status" value="1"/>
</dbReference>
<name>X1NLT2_9ZZZZ</name>
<accession>X1NLT2</accession>
<sequence length="214" mass="24415">MQCPACESESSFTQTELLDKFKMWRCNTCGLEFSDPMVSERDFYNRLYSDSEMTDLCKYTGFANQLKRWGNGIPQGKGKYAIKSYESLAVDILRRRFHKEDYILDFGCGSGRFLAGLRDFGFSPLGIDIAEEPIRALKSIGFEVACGTINSIPQSWPTPKAITLFEVLEHLPNPLTFLKSLSEKYPASLLILSVPSPSRWYLWHGKREPEDYPP</sequence>
<dbReference type="Pfam" id="PF13489">
    <property type="entry name" value="Methyltransf_23"/>
    <property type="match status" value="1"/>
</dbReference>
<dbReference type="SUPFAM" id="SSF53335">
    <property type="entry name" value="S-adenosyl-L-methionine-dependent methyltransferases"/>
    <property type="match status" value="1"/>
</dbReference>
<comment type="caution">
    <text evidence="1">The sequence shown here is derived from an EMBL/GenBank/DDBJ whole genome shotgun (WGS) entry which is preliminary data.</text>
</comment>
<protein>
    <recommendedName>
        <fullName evidence="2">Methyltransferase type 11 domain-containing protein</fullName>
    </recommendedName>
</protein>